<protein>
    <submittedName>
        <fullName evidence="2">YARHG domain-containing protein</fullName>
    </submittedName>
</protein>
<evidence type="ECO:0000313" key="3">
    <source>
        <dbReference type="Proteomes" id="UP000433359"/>
    </source>
</evidence>
<evidence type="ECO:0000259" key="1">
    <source>
        <dbReference type="SMART" id="SM01324"/>
    </source>
</evidence>
<dbReference type="InterPro" id="IPR025582">
    <property type="entry name" value="YARHG_dom"/>
</dbReference>
<dbReference type="Gene3D" id="1.20.58.1690">
    <property type="match status" value="1"/>
</dbReference>
<reference evidence="2 3" key="1">
    <citation type="submission" date="2019-08" db="EMBL/GenBank/DDBJ databases">
        <title>In-depth cultivation of the pig gut microbiome towards novel bacterial diversity and tailored functional studies.</title>
        <authorList>
            <person name="Wylensek D."/>
            <person name="Hitch T.C.A."/>
            <person name="Clavel T."/>
        </authorList>
    </citation>
    <scope>NUCLEOTIDE SEQUENCE [LARGE SCALE GENOMIC DNA]</scope>
    <source>
        <strain evidence="2 3">BSM-383-APC-4H</strain>
    </source>
</reference>
<dbReference type="Proteomes" id="UP000433359">
    <property type="component" value="Unassembled WGS sequence"/>
</dbReference>
<accession>A0A6N7YM62</accession>
<evidence type="ECO:0000313" key="2">
    <source>
        <dbReference type="EMBL" id="MSU83460.1"/>
    </source>
</evidence>
<name>A0A6N7YM62_9FIRM</name>
<gene>
    <name evidence="2" type="ORF">FYJ25_14280</name>
</gene>
<dbReference type="Pfam" id="PF13308">
    <property type="entry name" value="YARHG"/>
    <property type="match status" value="1"/>
</dbReference>
<proteinExistence type="predicted"/>
<comment type="caution">
    <text evidence="2">The sequence shown here is derived from an EMBL/GenBank/DDBJ whole genome shotgun (WGS) entry which is preliminary data.</text>
</comment>
<dbReference type="SMART" id="SM01324">
    <property type="entry name" value="YARHG"/>
    <property type="match status" value="1"/>
</dbReference>
<dbReference type="InterPro" id="IPR038434">
    <property type="entry name" value="YARHG_sf"/>
</dbReference>
<dbReference type="EMBL" id="VULP01000052">
    <property type="protein sequence ID" value="MSU83460.1"/>
    <property type="molecule type" value="Genomic_DNA"/>
</dbReference>
<feature type="domain" description="YARHG" evidence="1">
    <location>
        <begin position="99"/>
        <end position="183"/>
    </location>
</feature>
<dbReference type="RefSeq" id="WP_154581581.1">
    <property type="nucleotide sequence ID" value="NZ_VULP01000052.1"/>
</dbReference>
<dbReference type="AlphaFoldDB" id="A0A6N7YM62"/>
<sequence length="183" mass="20393">MKTSMKFFMALAIVSICLSKCGGSSGEKTAKHSTQSEAMRIKQKIAEMAGEDDDLDEEENSELLAGVDSGYATEESTAFSVASDSEYIADEEQDSSVDGDYILEGSDSRYITEKEVENLSDADRRLAKNEIYARHGRMFDSADLQDYFESKSWYKGTVKPSDFDESVLNKYEKANIDLISSME</sequence>
<organism evidence="2 3">
    <name type="scientific">Anaerobutyricum soehngenii</name>
    <dbReference type="NCBI Taxonomy" id="105843"/>
    <lineage>
        <taxon>Bacteria</taxon>
        <taxon>Bacillati</taxon>
        <taxon>Bacillota</taxon>
        <taxon>Clostridia</taxon>
        <taxon>Lachnospirales</taxon>
        <taxon>Lachnospiraceae</taxon>
        <taxon>Anaerobutyricum</taxon>
    </lineage>
</organism>